<gene>
    <name evidence="1" type="ORF">L1987_47968</name>
</gene>
<dbReference type="Proteomes" id="UP001056120">
    <property type="component" value="Linkage Group LG16"/>
</dbReference>
<name>A0ACB9FQ16_9ASTR</name>
<dbReference type="EMBL" id="CM042033">
    <property type="protein sequence ID" value="KAI3773439.1"/>
    <property type="molecule type" value="Genomic_DNA"/>
</dbReference>
<sequence>MLNGSLPDHGFCELKNLHELDLSDNMFEGNLHECFNMLSSLKLFDISLNQFTGIILPSLIPNLTSLEYVDFSHNKFEGLFSFSSFSNHRKLEVVEFISDNDKFMVETEEPIGWTSMFQLKVLVLSNCNVNRPKTSVLPHFLVNQNKLQVLDMSHNSIQGEFPNWLIKSNPMLELLNLRNNSFNGNIHMPFYRNPNIWWLDLSGNLLIGVIPTYIQKFLPYLTHLNLSRNTLDGAIPSSFGDLRQLETLDLSHNQLYGEVPTRLFTNLSQLFILELSNNKLHGEVLSRNLSFGNIQKIYLDSNCFTGEIENETSKMSTFSSLNLLDISNNLFTGLIPRWIRNNRFGGQFPCGIASFRFLDISQNYFSGPIPWCSNFQNLEHLHFGSNKFTGSIPNSFRNLSSVLTLDIGNNILSGKIPEFLSELSNLRILQLRINKFSGSIPNQLCKLTNVSLIDLSSNSLSGPIPHCLQNITGPSYHAFMQRSDATFFRNSFYSYTSVLNKEFDIHDEDNMFQTQDEVMFTTKTLSLTYKGEILDMISGLDLSCNKLSGDIPEELGMLTQIRFLNLSHNLLTGPIPLNLSYLTKIESLDLSSNGLTGKVPTELIALNFLAIFNVSYNNLSGRLPEMKAQFNTFTKDSYEGNPLLCGLPLENKCTNETHVTYRSNEEESDEKWYDIDMASFYGSFGSTWFVFMSGFATLLYINRYRHRRWLDLVEECMYTCYYFFYDLVRKPFMLFRN</sequence>
<comment type="caution">
    <text evidence="1">The sequence shown here is derived from an EMBL/GenBank/DDBJ whole genome shotgun (WGS) entry which is preliminary data.</text>
</comment>
<reference evidence="2" key="1">
    <citation type="journal article" date="2022" name="Mol. Ecol. Resour.">
        <title>The genomes of chicory, endive, great burdock and yacon provide insights into Asteraceae palaeo-polyploidization history and plant inulin production.</title>
        <authorList>
            <person name="Fan W."/>
            <person name="Wang S."/>
            <person name="Wang H."/>
            <person name="Wang A."/>
            <person name="Jiang F."/>
            <person name="Liu H."/>
            <person name="Zhao H."/>
            <person name="Xu D."/>
            <person name="Zhang Y."/>
        </authorList>
    </citation>
    <scope>NUCLEOTIDE SEQUENCE [LARGE SCALE GENOMIC DNA]</scope>
    <source>
        <strain evidence="2">cv. Yunnan</strain>
    </source>
</reference>
<reference evidence="1 2" key="2">
    <citation type="journal article" date="2022" name="Mol. Ecol. Resour.">
        <title>The genomes of chicory, endive, great burdock and yacon provide insights into Asteraceae paleo-polyploidization history and plant inulin production.</title>
        <authorList>
            <person name="Fan W."/>
            <person name="Wang S."/>
            <person name="Wang H."/>
            <person name="Wang A."/>
            <person name="Jiang F."/>
            <person name="Liu H."/>
            <person name="Zhao H."/>
            <person name="Xu D."/>
            <person name="Zhang Y."/>
        </authorList>
    </citation>
    <scope>NUCLEOTIDE SEQUENCE [LARGE SCALE GENOMIC DNA]</scope>
    <source>
        <strain evidence="2">cv. Yunnan</strain>
        <tissue evidence="1">Leaves</tissue>
    </source>
</reference>
<evidence type="ECO:0000313" key="1">
    <source>
        <dbReference type="EMBL" id="KAI3773439.1"/>
    </source>
</evidence>
<proteinExistence type="predicted"/>
<protein>
    <submittedName>
        <fullName evidence="1">Uncharacterized protein</fullName>
    </submittedName>
</protein>
<keyword evidence="2" id="KW-1185">Reference proteome</keyword>
<accession>A0ACB9FQ16</accession>
<organism evidence="1 2">
    <name type="scientific">Smallanthus sonchifolius</name>
    <dbReference type="NCBI Taxonomy" id="185202"/>
    <lineage>
        <taxon>Eukaryota</taxon>
        <taxon>Viridiplantae</taxon>
        <taxon>Streptophyta</taxon>
        <taxon>Embryophyta</taxon>
        <taxon>Tracheophyta</taxon>
        <taxon>Spermatophyta</taxon>
        <taxon>Magnoliopsida</taxon>
        <taxon>eudicotyledons</taxon>
        <taxon>Gunneridae</taxon>
        <taxon>Pentapetalae</taxon>
        <taxon>asterids</taxon>
        <taxon>campanulids</taxon>
        <taxon>Asterales</taxon>
        <taxon>Asteraceae</taxon>
        <taxon>Asteroideae</taxon>
        <taxon>Heliantheae alliance</taxon>
        <taxon>Millerieae</taxon>
        <taxon>Smallanthus</taxon>
    </lineage>
</organism>
<evidence type="ECO:0000313" key="2">
    <source>
        <dbReference type="Proteomes" id="UP001056120"/>
    </source>
</evidence>